<dbReference type="OrthoDB" id="596266at2"/>
<dbReference type="InterPro" id="IPR027417">
    <property type="entry name" value="P-loop_NTPase"/>
</dbReference>
<dbReference type="Pfam" id="PF19044">
    <property type="entry name" value="P-loop_TraG"/>
    <property type="match status" value="1"/>
</dbReference>
<dbReference type="EMBL" id="QLLL01000017">
    <property type="protein sequence ID" value="RAI97018.1"/>
    <property type="molecule type" value="Genomic_DNA"/>
</dbReference>
<dbReference type="RefSeq" id="WP_111600535.1">
    <property type="nucleotide sequence ID" value="NZ_QLLL01000017.1"/>
</dbReference>
<keyword evidence="4" id="KW-1185">Reference proteome</keyword>
<evidence type="ECO:0000313" key="3">
    <source>
        <dbReference type="EMBL" id="RAI97018.1"/>
    </source>
</evidence>
<dbReference type="SUPFAM" id="SSF52540">
    <property type="entry name" value="P-loop containing nucleoside triphosphate hydrolases"/>
    <property type="match status" value="1"/>
</dbReference>
<protein>
    <recommendedName>
        <fullName evidence="2">TraG P-loop domain-containing protein</fullName>
    </recommendedName>
</protein>
<organism evidence="3 4">
    <name type="scientific">Chitinophaga skermanii</name>
    <dbReference type="NCBI Taxonomy" id="331697"/>
    <lineage>
        <taxon>Bacteria</taxon>
        <taxon>Pseudomonadati</taxon>
        <taxon>Bacteroidota</taxon>
        <taxon>Chitinophagia</taxon>
        <taxon>Chitinophagales</taxon>
        <taxon>Chitinophagaceae</taxon>
        <taxon>Chitinophaga</taxon>
    </lineage>
</organism>
<dbReference type="InterPro" id="IPR053155">
    <property type="entry name" value="F-pilin_assembly_TraC"/>
</dbReference>
<keyword evidence="1" id="KW-0175">Coiled coil</keyword>
<dbReference type="Gene3D" id="1.10.8.730">
    <property type="match status" value="1"/>
</dbReference>
<dbReference type="PANTHER" id="PTHR38467:SF1">
    <property type="entry name" value="CONJUGATIVE TRANSFER: ASSEMBLY"/>
    <property type="match status" value="1"/>
</dbReference>
<dbReference type="PANTHER" id="PTHR38467">
    <property type="match status" value="1"/>
</dbReference>
<name>A0A327PY19_9BACT</name>
<sequence length="812" mass="93561">MIKSAEIYSFHASLSGGMFITKGGAITQCFKMENPPPYLLDENRLILRQCEIERALRFMPENSYYHKQDVYLKRYYKPGQHFKGETFLERAEMEHLNNRLYLEHTCFICFTLNGLESLTAAYEKNPLSYSNSLVGRDKNRLAEFLDAVEGVVTVLRNLYSTSIIELTEEEVKKHITDYVNGFPGDNGLYDVYCGEHLSIGEARGAFFALCDEYSLPNSIPSIVEDNSLPQANASLHIAPFEVFGLNLRANHVFNQIIYFSGHQKMKDSLQNSIDEHKRNRYWAKEIEFKAKQLEELQQEIIFSDAFLCKAHFSLQVWDKELEVLEKAKDRIRELFKLQSISYYQPSYEGLENIFIGSVIGRENKLAASYFFPIELGTAVCLGVNNSTYKDDEDGLLFNDRLFQIPIRVDLWDEKKVRIPARNSLKIASTGAGKSVGGLSDVAQELQQGYRNVVVEFGRVFYILTKLYPEKTLHIDYDGNSPLGINPFLLKEGLTPDKISMLTAFVLKLWRSKEIIEDTKQYISVTKIIQDYYESSPQAPSFPDFYSYVKDNYREIITRREIEDDPDYFNLKSFIHICSVYMPGGIYENVCKVNSNEDLVTGKDLIVFELTKIKKDPFLVTILLTIIYDVVENKILSDRSIRGKLYLDEYAETATIKDNFSGEDVHSTVAFFYQKLRKENGAICAIIQSPAQLPAGHFTDGIIANTQLLMVHPTTETVYNDIVTKFQITNKAHIELMKSIRNDFSCEKPYSEMFIRFQDHYAVVVRLELSKPRFLAFQSDGKIWKYLTDYQDVTGYTMERAIEDYLKSNNNQL</sequence>
<dbReference type="AlphaFoldDB" id="A0A327PY19"/>
<comment type="caution">
    <text evidence="3">The sequence shown here is derived from an EMBL/GenBank/DDBJ whole genome shotgun (WGS) entry which is preliminary data.</text>
</comment>
<proteinExistence type="predicted"/>
<dbReference type="InterPro" id="IPR043964">
    <property type="entry name" value="P-loop_TraG"/>
</dbReference>
<dbReference type="Gene3D" id="3.40.50.300">
    <property type="entry name" value="P-loop containing nucleotide triphosphate hydrolases"/>
    <property type="match status" value="1"/>
</dbReference>
<accession>A0A327PY19</accession>
<evidence type="ECO:0000313" key="4">
    <source>
        <dbReference type="Proteomes" id="UP000249547"/>
    </source>
</evidence>
<dbReference type="Proteomes" id="UP000249547">
    <property type="component" value="Unassembled WGS sequence"/>
</dbReference>
<evidence type="ECO:0000256" key="1">
    <source>
        <dbReference type="SAM" id="Coils"/>
    </source>
</evidence>
<feature type="coiled-coil region" evidence="1">
    <location>
        <begin position="279"/>
        <end position="334"/>
    </location>
</feature>
<gene>
    <name evidence="3" type="ORF">LX64_05163</name>
</gene>
<evidence type="ECO:0000259" key="2">
    <source>
        <dbReference type="Pfam" id="PF19044"/>
    </source>
</evidence>
<feature type="domain" description="TraG P-loop" evidence="2">
    <location>
        <begin position="394"/>
        <end position="805"/>
    </location>
</feature>
<reference evidence="3 4" key="1">
    <citation type="submission" date="2018-06" db="EMBL/GenBank/DDBJ databases">
        <title>Genomic Encyclopedia of Archaeal and Bacterial Type Strains, Phase II (KMG-II): from individual species to whole genera.</title>
        <authorList>
            <person name="Goeker M."/>
        </authorList>
    </citation>
    <scope>NUCLEOTIDE SEQUENCE [LARGE SCALE GENOMIC DNA]</scope>
    <source>
        <strain evidence="3 4">DSM 23857</strain>
    </source>
</reference>